<dbReference type="SUPFAM" id="SSF51366">
    <property type="entry name" value="Ribulose-phoshate binding barrel"/>
    <property type="match status" value="1"/>
</dbReference>
<keyword evidence="5" id="KW-1185">Reference proteome</keyword>
<comment type="caution">
    <text evidence="4">The sequence shown here is derived from an EMBL/GenBank/DDBJ whole genome shotgun (WGS) entry which is preliminary data.</text>
</comment>
<dbReference type="PANTHER" id="PTHR43090">
    <property type="entry name" value="1-(5-PHOSPHORIBOSYL)-5-[(5-PHOSPHORIBOSYLAMINO)METHYLIDENEAMINO] IMIDAZOLE-4-CARBOXAMIDE ISOMERASE"/>
    <property type="match status" value="1"/>
</dbReference>
<gene>
    <name evidence="4" type="ORF">AKJ42_03065</name>
</gene>
<keyword evidence="3" id="KW-0028">Amino-acid biosynthesis</keyword>
<organism evidence="4 5">
    <name type="scientific">candidate division MSBL1 archaeon SCGC-AAA261C02</name>
    <dbReference type="NCBI Taxonomy" id="1698272"/>
    <lineage>
        <taxon>Archaea</taxon>
        <taxon>Methanobacteriati</taxon>
        <taxon>Methanobacteriota</taxon>
        <taxon>candidate division MSBL1</taxon>
    </lineage>
</organism>
<feature type="non-terminal residue" evidence="4">
    <location>
        <position position="1"/>
    </location>
</feature>
<evidence type="ECO:0000313" key="4">
    <source>
        <dbReference type="EMBL" id="KXA99501.1"/>
    </source>
</evidence>
<comment type="similarity">
    <text evidence="1 3">Belongs to the HisA/HisF family.</text>
</comment>
<sequence length="126" mass="13352">LQELIELVGSSRIIIALDARAGKVVVKGWKEGTGKDVVKVAKDFEKMKVGGILFTNVNKEGRMSGIDTETIQKLVEEVNMPIIAAGGVGSIQDIKSARDAGAEALVIGTALYEEAVTLKEALEVAE</sequence>
<dbReference type="InterPro" id="IPR044524">
    <property type="entry name" value="Isoase_HisA-like"/>
</dbReference>
<keyword evidence="4" id="KW-0413">Isomerase</keyword>
<accession>A0A133UZ89</accession>
<dbReference type="InterPro" id="IPR011060">
    <property type="entry name" value="RibuloseP-bd_barrel"/>
</dbReference>
<dbReference type="GO" id="GO:0003949">
    <property type="term" value="F:1-(5-phosphoribosyl)-5-[(5-phosphoribosylamino)methylideneamino]imidazole-4-carboxamide isomerase activity"/>
    <property type="evidence" value="ECO:0007669"/>
    <property type="project" value="InterPro"/>
</dbReference>
<dbReference type="GO" id="GO:0005737">
    <property type="term" value="C:cytoplasm"/>
    <property type="evidence" value="ECO:0007669"/>
    <property type="project" value="TreeGrafter"/>
</dbReference>
<evidence type="ECO:0000256" key="3">
    <source>
        <dbReference type="RuleBase" id="RU003657"/>
    </source>
</evidence>
<dbReference type="Gene3D" id="3.20.20.70">
    <property type="entry name" value="Aldolase class I"/>
    <property type="match status" value="1"/>
</dbReference>
<dbReference type="AlphaFoldDB" id="A0A133UZ89"/>
<reference evidence="4 5" key="1">
    <citation type="journal article" date="2016" name="Sci. Rep.">
        <title>Metabolic traits of an uncultured archaeal lineage -MSBL1- from brine pools of the Red Sea.</title>
        <authorList>
            <person name="Mwirichia R."/>
            <person name="Alam I."/>
            <person name="Rashid M."/>
            <person name="Vinu M."/>
            <person name="Ba-Alawi W."/>
            <person name="Anthony Kamau A."/>
            <person name="Kamanda Ngugi D."/>
            <person name="Goker M."/>
            <person name="Klenk H.P."/>
            <person name="Bajic V."/>
            <person name="Stingl U."/>
        </authorList>
    </citation>
    <scope>NUCLEOTIDE SEQUENCE [LARGE SCALE GENOMIC DNA]</scope>
    <source>
        <strain evidence="4">SCGC-AAA261C02</strain>
    </source>
</reference>
<dbReference type="GO" id="GO:0000105">
    <property type="term" value="P:L-histidine biosynthetic process"/>
    <property type="evidence" value="ECO:0007669"/>
    <property type="project" value="UniProtKB-KW"/>
</dbReference>
<evidence type="ECO:0000313" key="5">
    <source>
        <dbReference type="Proteomes" id="UP000070520"/>
    </source>
</evidence>
<proteinExistence type="inferred from homology"/>
<evidence type="ECO:0000256" key="1">
    <source>
        <dbReference type="ARBA" id="ARBA00009667"/>
    </source>
</evidence>
<keyword evidence="3" id="KW-0368">Histidine biosynthesis</keyword>
<protein>
    <recommendedName>
        <fullName evidence="2">Phosphoribosylformimino-5-aminoimidazole carboxamide ribotide isomerase</fullName>
    </recommendedName>
</protein>
<dbReference type="Pfam" id="PF00977">
    <property type="entry name" value="His_biosynth"/>
    <property type="match status" value="1"/>
</dbReference>
<dbReference type="InterPro" id="IPR013785">
    <property type="entry name" value="Aldolase_TIM"/>
</dbReference>
<dbReference type="EMBL" id="LHXW01000040">
    <property type="protein sequence ID" value="KXA99501.1"/>
    <property type="molecule type" value="Genomic_DNA"/>
</dbReference>
<dbReference type="PANTHER" id="PTHR43090:SF7">
    <property type="entry name" value="1-(5-PHOSPHORIBOSYL)-5-[(5-PHOSPHORIBOSYLAMINO)METHYLIDENEAMINO] IMIDAZOLE-4-CARBOXAMIDE ISOMERASE"/>
    <property type="match status" value="1"/>
</dbReference>
<dbReference type="InterPro" id="IPR006062">
    <property type="entry name" value="His_biosynth"/>
</dbReference>
<name>A0A133UZ89_9EURY</name>
<dbReference type="GO" id="GO:0000162">
    <property type="term" value="P:L-tryptophan biosynthetic process"/>
    <property type="evidence" value="ECO:0007669"/>
    <property type="project" value="TreeGrafter"/>
</dbReference>
<evidence type="ECO:0000256" key="2">
    <source>
        <dbReference type="ARBA" id="ARBA00030547"/>
    </source>
</evidence>
<dbReference type="Proteomes" id="UP000070520">
    <property type="component" value="Unassembled WGS sequence"/>
</dbReference>